<dbReference type="HOGENOM" id="CLU_2208962_0_0_6"/>
<accession>B7VU54</accession>
<dbReference type="KEGG" id="vsp:VS_II1527"/>
<dbReference type="AlphaFoldDB" id="B7VU54"/>
<sequence>MRHLLISFVKRRNHHISVQNCLTSEIAFATDYLSITWCFSEENMSINSINHDEMTNIANKWDAEEEVSFKPEKKMKSAEARRRIEALREIRESGFSLEEARELGLIH</sequence>
<reference evidence="1 2" key="1">
    <citation type="submission" date="2009-02" db="EMBL/GenBank/DDBJ databases">
        <title>Vibrio splendidus str. LGP32 complete genome.</title>
        <authorList>
            <person name="Mazel D."/>
            <person name="Le Roux F."/>
        </authorList>
    </citation>
    <scope>NUCLEOTIDE SEQUENCE [LARGE SCALE GENOMIC DNA]</scope>
    <source>
        <strain evidence="1 2">LGP32</strain>
    </source>
</reference>
<dbReference type="eggNOG" id="ENOG5031NJ0">
    <property type="taxonomic scope" value="Bacteria"/>
</dbReference>
<evidence type="ECO:0000313" key="1">
    <source>
        <dbReference type="EMBL" id="CAV27743.1"/>
    </source>
</evidence>
<evidence type="ECO:0000313" key="2">
    <source>
        <dbReference type="Proteomes" id="UP000009100"/>
    </source>
</evidence>
<gene>
    <name evidence="1" type="ordered locus">VS_II1527</name>
</gene>
<proteinExistence type="predicted"/>
<organism evidence="1 2">
    <name type="scientific">Vibrio atlanticus (strain LGP32)</name>
    <name type="common">Vibrio splendidus (strain Mel32)</name>
    <dbReference type="NCBI Taxonomy" id="575788"/>
    <lineage>
        <taxon>Bacteria</taxon>
        <taxon>Pseudomonadati</taxon>
        <taxon>Pseudomonadota</taxon>
        <taxon>Gammaproteobacteria</taxon>
        <taxon>Vibrionales</taxon>
        <taxon>Vibrionaceae</taxon>
        <taxon>Vibrio</taxon>
    </lineage>
</organism>
<protein>
    <submittedName>
        <fullName evidence="1">Uncharacterized protein</fullName>
    </submittedName>
</protein>
<name>B7VU54_VIBA3</name>
<dbReference type="STRING" id="575788.VS_II1527"/>
<dbReference type="EMBL" id="FM954973">
    <property type="protein sequence ID" value="CAV27743.1"/>
    <property type="molecule type" value="Genomic_DNA"/>
</dbReference>
<dbReference type="Proteomes" id="UP000009100">
    <property type="component" value="Chromosome 2"/>
</dbReference>